<evidence type="ECO:0000313" key="3">
    <source>
        <dbReference type="Proteomes" id="UP001596012"/>
    </source>
</evidence>
<protein>
    <submittedName>
        <fullName evidence="2">Uncharacterized protein</fullName>
    </submittedName>
</protein>
<accession>A0ABV8YZX5</accession>
<reference evidence="3" key="1">
    <citation type="journal article" date="2019" name="Int. J. Syst. Evol. Microbiol.">
        <title>The Global Catalogue of Microorganisms (GCM) 10K type strain sequencing project: providing services to taxonomists for standard genome sequencing and annotation.</title>
        <authorList>
            <consortium name="The Broad Institute Genomics Platform"/>
            <consortium name="The Broad Institute Genome Sequencing Center for Infectious Disease"/>
            <person name="Wu L."/>
            <person name="Ma J."/>
        </authorList>
    </citation>
    <scope>NUCLEOTIDE SEQUENCE [LARGE SCALE GENOMIC DNA]</scope>
    <source>
        <strain evidence="3">DT43</strain>
    </source>
</reference>
<dbReference type="RefSeq" id="WP_386349087.1">
    <property type="nucleotide sequence ID" value="NZ_JBHSFG010000063.1"/>
</dbReference>
<dbReference type="Proteomes" id="UP001596012">
    <property type="component" value="Unassembled WGS sequence"/>
</dbReference>
<dbReference type="EMBL" id="JBHSFG010000063">
    <property type="protein sequence ID" value="MFC4469685.1"/>
    <property type="molecule type" value="Genomic_DNA"/>
</dbReference>
<evidence type="ECO:0000313" key="2">
    <source>
        <dbReference type="EMBL" id="MFC4469685.1"/>
    </source>
</evidence>
<name>A0ABV8YZX5_9ACTN</name>
<proteinExistence type="predicted"/>
<keyword evidence="3" id="KW-1185">Reference proteome</keyword>
<gene>
    <name evidence="2" type="ORF">ACFPH6_35180</name>
</gene>
<feature type="region of interest" description="Disordered" evidence="1">
    <location>
        <begin position="102"/>
        <end position="129"/>
    </location>
</feature>
<comment type="caution">
    <text evidence="2">The sequence shown here is derived from an EMBL/GenBank/DDBJ whole genome shotgun (WGS) entry which is preliminary data.</text>
</comment>
<sequence length="129" mass="14091">MDGTVVAAAYEDDSPTDESLRIAIAADRPPTRTVHDVIWHGQVGELRATLDATAERAAVRHPGRPPGCSALRIRHPESRTQIMRGLVGHLTVHGYRIHAQCRSAGSAAPRRRSNARSRSEFFAQTGLPH</sequence>
<organism evidence="2 3">
    <name type="scientific">Streptomyces xiangluensis</name>
    <dbReference type="NCBI Taxonomy" id="2665720"/>
    <lineage>
        <taxon>Bacteria</taxon>
        <taxon>Bacillati</taxon>
        <taxon>Actinomycetota</taxon>
        <taxon>Actinomycetes</taxon>
        <taxon>Kitasatosporales</taxon>
        <taxon>Streptomycetaceae</taxon>
        <taxon>Streptomyces</taxon>
    </lineage>
</organism>
<evidence type="ECO:0000256" key="1">
    <source>
        <dbReference type="SAM" id="MobiDB-lite"/>
    </source>
</evidence>